<organism evidence="2 3">
    <name type="scientific">Hoylesella enoeca</name>
    <dbReference type="NCBI Taxonomy" id="76123"/>
    <lineage>
        <taxon>Bacteria</taxon>
        <taxon>Pseudomonadati</taxon>
        <taxon>Bacteroidota</taxon>
        <taxon>Bacteroidia</taxon>
        <taxon>Bacteroidales</taxon>
        <taxon>Prevotellaceae</taxon>
        <taxon>Hoylesella</taxon>
    </lineage>
</organism>
<dbReference type="RefSeq" id="WP_025065233.1">
    <property type="nucleotide sequence ID" value="NZ_CP013195.1"/>
</dbReference>
<dbReference type="Proteomes" id="UP000056252">
    <property type="component" value="Chromosome"/>
</dbReference>
<reference evidence="3" key="1">
    <citation type="submission" date="2015-11" db="EMBL/GenBank/DDBJ databases">
        <authorList>
            <person name="Holder M.E."/>
            <person name="Ajami N.J."/>
            <person name="Petrosino J.F."/>
        </authorList>
    </citation>
    <scope>NUCLEOTIDE SEQUENCE [LARGE SCALE GENOMIC DNA]</scope>
    <source>
        <strain evidence="3">F0113</strain>
    </source>
</reference>
<dbReference type="InterPro" id="IPR021457">
    <property type="entry name" value="DUF3108"/>
</dbReference>
<evidence type="ECO:0008006" key="4">
    <source>
        <dbReference type="Google" id="ProtNLM"/>
    </source>
</evidence>
<evidence type="ECO:0000313" key="2">
    <source>
        <dbReference type="EMBL" id="ALO49978.1"/>
    </source>
</evidence>
<dbReference type="EMBL" id="CP013195">
    <property type="protein sequence ID" value="ALO49978.1"/>
    <property type="molecule type" value="Genomic_DNA"/>
</dbReference>
<dbReference type="AlphaFoldDB" id="A0A0S2KNU0"/>
<keyword evidence="1" id="KW-0732">Signal</keyword>
<sequence length="269" mass="31253">MRLAKLYILSALLWASVSASAQCTFRNDAFQSGEFLSYNLYYNWKFVWVKAGTATMYTVQSRYGGKPAYRASLITRGSRQVDNLFILRDTLLCYSSLDMAPLYYRKGAHEGRRYTVDEIFYTYPNGNCHVRQHRQHNDGTHQWQEHTYPDCIFDMMNIFLRARSFNPESWKNGYVVPFPIADGKGRTPAQLKYRGKVIIKADNGIKYRCLQLSYLELDDGAYKEIVRFFVTDDTNHIPIRLDMFLKFGSAKAFLVNMKGIRNKVTSIVK</sequence>
<keyword evidence="3" id="KW-1185">Reference proteome</keyword>
<dbReference type="OrthoDB" id="9808473at2"/>
<gene>
    <name evidence="2" type="ORF">AS203_10540</name>
</gene>
<feature type="signal peptide" evidence="1">
    <location>
        <begin position="1"/>
        <end position="21"/>
    </location>
</feature>
<proteinExistence type="predicted"/>
<dbReference type="KEGG" id="peo:AS203_10540"/>
<evidence type="ECO:0000313" key="3">
    <source>
        <dbReference type="Proteomes" id="UP000056252"/>
    </source>
</evidence>
<accession>A0A0S2KNU0</accession>
<name>A0A0S2KNU0_9BACT</name>
<evidence type="ECO:0000256" key="1">
    <source>
        <dbReference type="SAM" id="SignalP"/>
    </source>
</evidence>
<dbReference type="eggNOG" id="COG3170">
    <property type="taxonomic scope" value="Bacteria"/>
</dbReference>
<feature type="chain" id="PRO_5006602075" description="DUF3108 domain-containing protein" evidence="1">
    <location>
        <begin position="22"/>
        <end position="269"/>
    </location>
</feature>
<dbReference type="STRING" id="76123.AS203_10540"/>
<protein>
    <recommendedName>
        <fullName evidence="4">DUF3108 domain-containing protein</fullName>
    </recommendedName>
</protein>
<dbReference type="Pfam" id="PF11306">
    <property type="entry name" value="DUF3108"/>
    <property type="match status" value="1"/>
</dbReference>